<dbReference type="InterPro" id="IPR008778">
    <property type="entry name" value="Pirin_C_dom"/>
</dbReference>
<feature type="non-terminal residue" evidence="3">
    <location>
        <position position="1"/>
    </location>
</feature>
<dbReference type="Gene3D" id="2.60.120.10">
    <property type="entry name" value="Jelly Rolls"/>
    <property type="match status" value="1"/>
</dbReference>
<dbReference type="PANTHER" id="PTHR13903:SF8">
    <property type="entry name" value="PIRIN"/>
    <property type="match status" value="1"/>
</dbReference>
<evidence type="ECO:0000313" key="4">
    <source>
        <dbReference type="Proteomes" id="UP000051952"/>
    </source>
</evidence>
<dbReference type="EMBL" id="CYKH01002006">
    <property type="protein sequence ID" value="CUG92098.1"/>
    <property type="molecule type" value="Genomic_DNA"/>
</dbReference>
<evidence type="ECO:0000259" key="2">
    <source>
        <dbReference type="Pfam" id="PF05726"/>
    </source>
</evidence>
<proteinExistence type="predicted"/>
<protein>
    <submittedName>
        <fullName evidence="3">Pirin protein-like, putative</fullName>
    </submittedName>
</protein>
<accession>A0A0S4JN59</accession>
<name>A0A0S4JN59_BODSA</name>
<evidence type="ECO:0000256" key="1">
    <source>
        <dbReference type="SAM" id="MobiDB-lite"/>
    </source>
</evidence>
<dbReference type="Pfam" id="PF05726">
    <property type="entry name" value="Pirin_C"/>
    <property type="match status" value="1"/>
</dbReference>
<organism evidence="3 4">
    <name type="scientific">Bodo saltans</name>
    <name type="common">Flagellated protozoan</name>
    <dbReference type="NCBI Taxonomy" id="75058"/>
    <lineage>
        <taxon>Eukaryota</taxon>
        <taxon>Discoba</taxon>
        <taxon>Euglenozoa</taxon>
        <taxon>Kinetoplastea</taxon>
        <taxon>Metakinetoplastina</taxon>
        <taxon>Eubodonida</taxon>
        <taxon>Bodonidae</taxon>
        <taxon>Bodo</taxon>
    </lineage>
</organism>
<feature type="region of interest" description="Disordered" evidence="1">
    <location>
        <begin position="107"/>
        <end position="129"/>
    </location>
</feature>
<gene>
    <name evidence="3" type="ORF">BSAL_35510</name>
</gene>
<dbReference type="InterPro" id="IPR014710">
    <property type="entry name" value="RmlC-like_jellyroll"/>
</dbReference>
<dbReference type="Proteomes" id="UP000051952">
    <property type="component" value="Unassembled WGS sequence"/>
</dbReference>
<dbReference type="AlphaFoldDB" id="A0A0S4JN59"/>
<dbReference type="OrthoDB" id="198735at2759"/>
<keyword evidence="4" id="KW-1185">Reference proteome</keyword>
<dbReference type="InterPro" id="IPR011051">
    <property type="entry name" value="RmlC_Cupin_sf"/>
</dbReference>
<evidence type="ECO:0000313" key="3">
    <source>
        <dbReference type="EMBL" id="CUG92098.1"/>
    </source>
</evidence>
<dbReference type="PANTHER" id="PTHR13903">
    <property type="entry name" value="PIRIN-RELATED"/>
    <property type="match status" value="1"/>
</dbReference>
<sequence>TVTLPPARLGAAANRAIYLVQGDAALVGGDRIGNRTGAKLDASQPLTITAEGGSTVEILLLQGKPIGEPVVQHGPMVMNTREEIYQAFEDYQRTQYGGWPWKEHDHVHPRDTPRQAFYNGKTEYPPMRK</sequence>
<dbReference type="VEuPathDB" id="TriTrypDB:BSAL_35510"/>
<feature type="domain" description="Pirin C-terminal" evidence="2">
    <location>
        <begin position="12"/>
        <end position="96"/>
    </location>
</feature>
<dbReference type="SUPFAM" id="SSF51182">
    <property type="entry name" value="RmlC-like cupins"/>
    <property type="match status" value="1"/>
</dbReference>
<reference evidence="4" key="1">
    <citation type="submission" date="2015-09" db="EMBL/GenBank/DDBJ databases">
        <authorList>
            <consortium name="Pathogen Informatics"/>
        </authorList>
    </citation>
    <scope>NUCLEOTIDE SEQUENCE [LARGE SCALE GENOMIC DNA]</scope>
    <source>
        <strain evidence="4">Lake Konstanz</strain>
    </source>
</reference>
<dbReference type="InterPro" id="IPR012093">
    <property type="entry name" value="Pirin"/>
</dbReference>